<dbReference type="RefSeq" id="WP_093288697.1">
    <property type="nucleotide sequence ID" value="NZ_FOFS01000013.1"/>
</dbReference>
<keyword evidence="3 10" id="KW-0808">Transferase</keyword>
<accession>A0A1H9KJC7</accession>
<keyword evidence="1" id="KW-1003">Cell membrane</keyword>
<keyword evidence="2" id="KW-0328">Glycosyltransferase</keyword>
<dbReference type="InterPro" id="IPR029044">
    <property type="entry name" value="Nucleotide-diphossugar_trans"/>
</dbReference>
<evidence type="ECO:0000256" key="8">
    <source>
        <dbReference type="SAM" id="Phobius"/>
    </source>
</evidence>
<evidence type="ECO:0000256" key="3">
    <source>
        <dbReference type="ARBA" id="ARBA00022679"/>
    </source>
</evidence>
<evidence type="ECO:0000256" key="7">
    <source>
        <dbReference type="ARBA" id="ARBA00023136"/>
    </source>
</evidence>
<keyword evidence="11" id="KW-1185">Reference proteome</keyword>
<dbReference type="CDD" id="cd04187">
    <property type="entry name" value="DPM1_like_bac"/>
    <property type="match status" value="1"/>
</dbReference>
<dbReference type="InterPro" id="IPR050256">
    <property type="entry name" value="Glycosyltransferase_2"/>
</dbReference>
<dbReference type="Pfam" id="PF00535">
    <property type="entry name" value="Glycos_transf_2"/>
    <property type="match status" value="1"/>
</dbReference>
<gene>
    <name evidence="10" type="ORF">SAMN04488038_113131</name>
</gene>
<dbReference type="GO" id="GO:0016757">
    <property type="term" value="F:glycosyltransferase activity"/>
    <property type="evidence" value="ECO:0007669"/>
    <property type="project" value="UniProtKB-KW"/>
</dbReference>
<dbReference type="GO" id="GO:0009103">
    <property type="term" value="P:lipopolysaccharide biosynthetic process"/>
    <property type="evidence" value="ECO:0007669"/>
    <property type="project" value="UniProtKB-KW"/>
</dbReference>
<dbReference type="SUPFAM" id="SSF53448">
    <property type="entry name" value="Nucleotide-diphospho-sugar transferases"/>
    <property type="match status" value="1"/>
</dbReference>
<dbReference type="EMBL" id="FOFS01000013">
    <property type="protein sequence ID" value="SEQ99017.1"/>
    <property type="molecule type" value="Genomic_DNA"/>
</dbReference>
<evidence type="ECO:0000259" key="9">
    <source>
        <dbReference type="Pfam" id="PF00535"/>
    </source>
</evidence>
<name>A0A1H9KJC7_9GAMM</name>
<reference evidence="10 11" key="1">
    <citation type="submission" date="2016-10" db="EMBL/GenBank/DDBJ databases">
        <authorList>
            <person name="de Groot N.N."/>
        </authorList>
    </citation>
    <scope>NUCLEOTIDE SEQUENCE [LARGE SCALE GENOMIC DNA]</scope>
    <source>
        <strain evidence="10 11">DSM 25927</strain>
    </source>
</reference>
<dbReference type="PANTHER" id="PTHR48090">
    <property type="entry name" value="UNDECAPRENYL-PHOSPHATE 4-DEOXY-4-FORMAMIDO-L-ARABINOSE TRANSFERASE-RELATED"/>
    <property type="match status" value="1"/>
</dbReference>
<dbReference type="InterPro" id="IPR001173">
    <property type="entry name" value="Glyco_trans_2-like"/>
</dbReference>
<dbReference type="STRING" id="489703.SAMN04488038_113131"/>
<dbReference type="OrthoDB" id="9811884at2"/>
<sequence>MSQNQSAGKPNLSIVIPVYNEEDNIQPLVARVHEGLAAYEGNWELLLVDDGSSDATAERIEQAVAQYGAHVNYIGLARNSGQTAAMQAGIDHARGELICTLDGDLQNDPVDIPRMVDILLERKLDLLCGQRAKRQDAWLSRKLPSMIANRLIARVTGVNLHDYGCSLKLMRTSVIRRVRLYGEMHRLIPVWVATVTSPKRIAEIPVAHHARIHGVSKYGISRTFRVILDLLTVFFFLRFRARPGHFFGSIGLALGFFGGLGMTYLAFVKFALGESIGSRPLLLISVMLLMFAGQFITTGILAEMVSRVLYAPRELPPAELASSAPSWKQPHV</sequence>
<dbReference type="GO" id="GO:0005886">
    <property type="term" value="C:plasma membrane"/>
    <property type="evidence" value="ECO:0007669"/>
    <property type="project" value="TreeGrafter"/>
</dbReference>
<evidence type="ECO:0000313" key="10">
    <source>
        <dbReference type="EMBL" id="SEQ99017.1"/>
    </source>
</evidence>
<keyword evidence="4 8" id="KW-0812">Transmembrane</keyword>
<dbReference type="AlphaFoldDB" id="A0A1H9KJC7"/>
<feature type="domain" description="Glycosyltransferase 2-like" evidence="9">
    <location>
        <begin position="13"/>
        <end position="177"/>
    </location>
</feature>
<feature type="transmembrane region" description="Helical" evidence="8">
    <location>
        <begin position="280"/>
        <end position="302"/>
    </location>
</feature>
<keyword evidence="5" id="KW-0448">Lipopolysaccharide biosynthesis</keyword>
<dbReference type="Gene3D" id="3.90.550.10">
    <property type="entry name" value="Spore Coat Polysaccharide Biosynthesis Protein SpsA, Chain A"/>
    <property type="match status" value="1"/>
</dbReference>
<feature type="transmembrane region" description="Helical" evidence="8">
    <location>
        <begin position="246"/>
        <end position="268"/>
    </location>
</feature>
<evidence type="ECO:0000256" key="4">
    <source>
        <dbReference type="ARBA" id="ARBA00022692"/>
    </source>
</evidence>
<protein>
    <submittedName>
        <fullName evidence="10">Glycosyltransferase involved in cell wall bisynthesis</fullName>
    </submittedName>
</protein>
<keyword evidence="6 8" id="KW-1133">Transmembrane helix</keyword>
<keyword evidence="7 8" id="KW-0472">Membrane</keyword>
<dbReference type="PANTHER" id="PTHR48090:SF3">
    <property type="entry name" value="UNDECAPRENYL-PHOSPHATE 4-DEOXY-4-FORMAMIDO-L-ARABINOSE TRANSFERASE"/>
    <property type="match status" value="1"/>
</dbReference>
<evidence type="ECO:0000256" key="2">
    <source>
        <dbReference type="ARBA" id="ARBA00022676"/>
    </source>
</evidence>
<evidence type="ECO:0000256" key="5">
    <source>
        <dbReference type="ARBA" id="ARBA00022985"/>
    </source>
</evidence>
<evidence type="ECO:0000313" key="11">
    <source>
        <dbReference type="Proteomes" id="UP000199233"/>
    </source>
</evidence>
<proteinExistence type="predicted"/>
<evidence type="ECO:0000256" key="1">
    <source>
        <dbReference type="ARBA" id="ARBA00022475"/>
    </source>
</evidence>
<evidence type="ECO:0000256" key="6">
    <source>
        <dbReference type="ARBA" id="ARBA00022989"/>
    </source>
</evidence>
<organism evidence="10 11">
    <name type="scientific">Solimonas aquatica</name>
    <dbReference type="NCBI Taxonomy" id="489703"/>
    <lineage>
        <taxon>Bacteria</taxon>
        <taxon>Pseudomonadati</taxon>
        <taxon>Pseudomonadota</taxon>
        <taxon>Gammaproteobacteria</taxon>
        <taxon>Nevskiales</taxon>
        <taxon>Nevskiaceae</taxon>
        <taxon>Solimonas</taxon>
    </lineage>
</organism>
<dbReference type="Proteomes" id="UP000199233">
    <property type="component" value="Unassembled WGS sequence"/>
</dbReference>